<evidence type="ECO:0000313" key="4">
    <source>
        <dbReference type="Proteomes" id="UP000828390"/>
    </source>
</evidence>
<protein>
    <submittedName>
        <fullName evidence="3">Uncharacterized protein</fullName>
    </submittedName>
</protein>
<keyword evidence="4" id="KW-1185">Reference proteome</keyword>
<evidence type="ECO:0000313" key="3">
    <source>
        <dbReference type="EMBL" id="KAH3866465.1"/>
    </source>
</evidence>
<keyword evidence="2" id="KW-0472">Membrane</keyword>
<sequence>MVRIIENWIEVLFLCNIVGIHMKTSSGNTLVENVSIECKSERYGVVFKFHAQKSTDNVRIAECQFGPGAHSQLMNDSFRNEYNVTYRDKTCILTVLRVKIEKCGAYTCSEMYNETETVQKQIELTCQDVTTEKECKESHATLRTWVIVMAVVCAILLGIMVYMGFNMWRKKSDDTTNAKRVRKLSEDETLTFSPPSINPEDERLISSSPSINPEDERLTSSSLSINPEDERLTASPPAINPEDERLTSSPLAINPEDERLTSSPLAINQEDERLTSSPPAINQEDNRLTSSPPPINRTNHELDRKWKDMVYELEQKQRNQ</sequence>
<accession>A0A9D4LWM1</accession>
<dbReference type="Proteomes" id="UP000828390">
    <property type="component" value="Unassembled WGS sequence"/>
</dbReference>
<evidence type="ECO:0000256" key="1">
    <source>
        <dbReference type="SAM" id="MobiDB-lite"/>
    </source>
</evidence>
<feature type="transmembrane region" description="Helical" evidence="2">
    <location>
        <begin position="145"/>
        <end position="165"/>
    </location>
</feature>
<reference evidence="3" key="2">
    <citation type="submission" date="2020-11" db="EMBL/GenBank/DDBJ databases">
        <authorList>
            <person name="McCartney M.A."/>
            <person name="Auch B."/>
            <person name="Kono T."/>
            <person name="Mallez S."/>
            <person name="Becker A."/>
            <person name="Gohl D.M."/>
            <person name="Silverstein K.A.T."/>
            <person name="Koren S."/>
            <person name="Bechman K.B."/>
            <person name="Herman A."/>
            <person name="Abrahante J.E."/>
            <person name="Garbe J."/>
        </authorList>
    </citation>
    <scope>NUCLEOTIDE SEQUENCE</scope>
    <source>
        <strain evidence="3">Duluth1</strain>
        <tissue evidence="3">Whole animal</tissue>
    </source>
</reference>
<evidence type="ECO:0000256" key="2">
    <source>
        <dbReference type="SAM" id="Phobius"/>
    </source>
</evidence>
<name>A0A9D4LWM1_DREPO</name>
<gene>
    <name evidence="3" type="ORF">DPMN_029529</name>
</gene>
<keyword evidence="2" id="KW-0812">Transmembrane</keyword>
<reference evidence="3" key="1">
    <citation type="journal article" date="2019" name="bioRxiv">
        <title>The Genome of the Zebra Mussel, Dreissena polymorpha: A Resource for Invasive Species Research.</title>
        <authorList>
            <person name="McCartney M.A."/>
            <person name="Auch B."/>
            <person name="Kono T."/>
            <person name="Mallez S."/>
            <person name="Zhang Y."/>
            <person name="Obille A."/>
            <person name="Becker A."/>
            <person name="Abrahante J.E."/>
            <person name="Garbe J."/>
            <person name="Badalamenti J.P."/>
            <person name="Herman A."/>
            <person name="Mangelson H."/>
            <person name="Liachko I."/>
            <person name="Sullivan S."/>
            <person name="Sone E.D."/>
            <person name="Koren S."/>
            <person name="Silverstein K.A.T."/>
            <person name="Beckman K.B."/>
            <person name="Gohl D.M."/>
        </authorList>
    </citation>
    <scope>NUCLEOTIDE SEQUENCE</scope>
    <source>
        <strain evidence="3">Duluth1</strain>
        <tissue evidence="3">Whole animal</tissue>
    </source>
</reference>
<comment type="caution">
    <text evidence="3">The sequence shown here is derived from an EMBL/GenBank/DDBJ whole genome shotgun (WGS) entry which is preliminary data.</text>
</comment>
<proteinExistence type="predicted"/>
<organism evidence="3 4">
    <name type="scientific">Dreissena polymorpha</name>
    <name type="common">Zebra mussel</name>
    <name type="synonym">Mytilus polymorpha</name>
    <dbReference type="NCBI Taxonomy" id="45954"/>
    <lineage>
        <taxon>Eukaryota</taxon>
        <taxon>Metazoa</taxon>
        <taxon>Spiralia</taxon>
        <taxon>Lophotrochozoa</taxon>
        <taxon>Mollusca</taxon>
        <taxon>Bivalvia</taxon>
        <taxon>Autobranchia</taxon>
        <taxon>Heteroconchia</taxon>
        <taxon>Euheterodonta</taxon>
        <taxon>Imparidentia</taxon>
        <taxon>Neoheterodontei</taxon>
        <taxon>Myida</taxon>
        <taxon>Dreissenoidea</taxon>
        <taxon>Dreissenidae</taxon>
        <taxon>Dreissena</taxon>
    </lineage>
</organism>
<dbReference type="EMBL" id="JAIWYP010000002">
    <property type="protein sequence ID" value="KAH3866465.1"/>
    <property type="molecule type" value="Genomic_DNA"/>
</dbReference>
<keyword evidence="2" id="KW-1133">Transmembrane helix</keyword>
<dbReference type="AlphaFoldDB" id="A0A9D4LWM1"/>
<feature type="region of interest" description="Disordered" evidence="1">
    <location>
        <begin position="186"/>
        <end position="303"/>
    </location>
</feature>